<dbReference type="InterPro" id="IPR029062">
    <property type="entry name" value="Class_I_gatase-like"/>
</dbReference>
<protein>
    <recommendedName>
        <fullName evidence="3">Unsaturated rhamnogalacturonyl hydrolase</fullName>
    </recommendedName>
</protein>
<accession>A0A327W0B6</accession>
<dbReference type="EMBL" id="QLMA01000004">
    <property type="protein sequence ID" value="RAJ82073.1"/>
    <property type="molecule type" value="Genomic_DNA"/>
</dbReference>
<comment type="caution">
    <text evidence="1">The sequence shown here is derived from an EMBL/GenBank/DDBJ whole genome shotgun (WGS) entry which is preliminary data.</text>
</comment>
<evidence type="ECO:0008006" key="3">
    <source>
        <dbReference type="Google" id="ProtNLM"/>
    </source>
</evidence>
<sequence length="280" mass="31692">MPNLETIMPRYSLLCRGILSVFLTGMLSPVFAQSAPAKDVRVTLDYWYNHEFKKDKAGNTIRWHYTWEEQENGGFSIWGHIFDSLGVKRDTLAAAPTATNLQNTDVYIIVDPDTEQESPAPNYMNSKDADVIYNWVKAGGVLVLMENDSLNAEFTHFNTLAEKFGIHFNGDSRNRVQGRNYEQGALMIPPRHEIFPNVKKVYIKELSTMTLKAPAKAVYKDGNYVIMAVAKVGKGTVFAVGDPWFYNEYTDGKRLTPDYQNYGAAADLSAWLIKQVKKKK</sequence>
<dbReference type="Gene3D" id="3.40.50.880">
    <property type="match status" value="1"/>
</dbReference>
<dbReference type="SUPFAM" id="SSF52317">
    <property type="entry name" value="Class I glutamine amidotransferase-like"/>
    <property type="match status" value="1"/>
</dbReference>
<dbReference type="AlphaFoldDB" id="A0A327W0B6"/>
<evidence type="ECO:0000313" key="2">
    <source>
        <dbReference type="Proteomes" id="UP000249819"/>
    </source>
</evidence>
<gene>
    <name evidence="1" type="ORF">CLV59_104298</name>
</gene>
<evidence type="ECO:0000313" key="1">
    <source>
        <dbReference type="EMBL" id="RAJ82073.1"/>
    </source>
</evidence>
<reference evidence="1 2" key="1">
    <citation type="submission" date="2018-06" db="EMBL/GenBank/DDBJ databases">
        <title>Genomic Encyclopedia of Archaeal and Bacterial Type Strains, Phase II (KMG-II): from individual species to whole genera.</title>
        <authorList>
            <person name="Goeker M."/>
        </authorList>
    </citation>
    <scope>NUCLEOTIDE SEQUENCE [LARGE SCALE GENOMIC DNA]</scope>
    <source>
        <strain evidence="1 2">DSM 29821</strain>
    </source>
</reference>
<dbReference type="Proteomes" id="UP000249819">
    <property type="component" value="Unassembled WGS sequence"/>
</dbReference>
<organism evidence="1 2">
    <name type="scientific">Chitinophaga dinghuensis</name>
    <dbReference type="NCBI Taxonomy" id="1539050"/>
    <lineage>
        <taxon>Bacteria</taxon>
        <taxon>Pseudomonadati</taxon>
        <taxon>Bacteroidota</taxon>
        <taxon>Chitinophagia</taxon>
        <taxon>Chitinophagales</taxon>
        <taxon>Chitinophagaceae</taxon>
        <taxon>Chitinophaga</taxon>
    </lineage>
</organism>
<proteinExistence type="predicted"/>
<keyword evidence="2" id="KW-1185">Reference proteome</keyword>
<name>A0A327W0B6_9BACT</name>